<dbReference type="Pfam" id="PF01008">
    <property type="entry name" value="IF-2B"/>
    <property type="match status" value="1"/>
</dbReference>
<dbReference type="GO" id="GO:0019509">
    <property type="term" value="P:L-methionine salvage from methylthioadenosine"/>
    <property type="evidence" value="ECO:0007669"/>
    <property type="project" value="TreeGrafter"/>
</dbReference>
<dbReference type="InterPro" id="IPR042529">
    <property type="entry name" value="IF_2B-like_C"/>
</dbReference>
<proteinExistence type="predicted"/>
<comment type="caution">
    <text evidence="1">The sequence shown here is derived from an EMBL/GenBank/DDBJ whole genome shotgun (WGS) entry which is preliminary data.</text>
</comment>
<name>X0VAP3_9ZZZZ</name>
<evidence type="ECO:0008006" key="2">
    <source>
        <dbReference type="Google" id="ProtNLM"/>
    </source>
</evidence>
<dbReference type="SUPFAM" id="SSF100950">
    <property type="entry name" value="NagB/RpiA/CoA transferase-like"/>
    <property type="match status" value="1"/>
</dbReference>
<sequence>LAKENGIPFYVAAPMSTFDKTIKNGKEIVIEERGREELTVINGKKVMPDWTKVKNPAFDVTPKEYVTGFITENGIIKK</sequence>
<feature type="non-terminal residue" evidence="1">
    <location>
        <position position="1"/>
    </location>
</feature>
<protein>
    <recommendedName>
        <fullName evidence="2">S-methyl-5-thioribose-1-phosphate isomerase</fullName>
    </recommendedName>
</protein>
<dbReference type="PANTHER" id="PTHR43475">
    <property type="entry name" value="METHYLTHIORIBOSE-1-PHOSPHATE ISOMERASE"/>
    <property type="match status" value="1"/>
</dbReference>
<dbReference type="InterPro" id="IPR037171">
    <property type="entry name" value="NagB/RpiA_transferase-like"/>
</dbReference>
<gene>
    <name evidence="1" type="ORF">S01H1_52259</name>
</gene>
<accession>X0VAP3</accession>
<dbReference type="AlphaFoldDB" id="X0VAP3"/>
<dbReference type="GO" id="GO:0046523">
    <property type="term" value="F:S-methyl-5-thioribose-1-phosphate isomerase activity"/>
    <property type="evidence" value="ECO:0007669"/>
    <property type="project" value="TreeGrafter"/>
</dbReference>
<evidence type="ECO:0000313" key="1">
    <source>
        <dbReference type="EMBL" id="GAG15194.1"/>
    </source>
</evidence>
<dbReference type="PANTHER" id="PTHR43475:SF1">
    <property type="entry name" value="METHYLTHIORIBOSE-1-PHOSPHATE ISOMERASE"/>
    <property type="match status" value="1"/>
</dbReference>
<reference evidence="1" key="1">
    <citation type="journal article" date="2014" name="Front. Microbiol.">
        <title>High frequency of phylogenetically diverse reductive dehalogenase-homologous genes in deep subseafloor sedimentary metagenomes.</title>
        <authorList>
            <person name="Kawai M."/>
            <person name="Futagami T."/>
            <person name="Toyoda A."/>
            <person name="Takaki Y."/>
            <person name="Nishi S."/>
            <person name="Hori S."/>
            <person name="Arai W."/>
            <person name="Tsubouchi T."/>
            <person name="Morono Y."/>
            <person name="Uchiyama I."/>
            <person name="Ito T."/>
            <person name="Fujiyama A."/>
            <person name="Inagaki F."/>
            <person name="Takami H."/>
        </authorList>
    </citation>
    <scope>NUCLEOTIDE SEQUENCE</scope>
    <source>
        <strain evidence="1">Expedition CK06-06</strain>
    </source>
</reference>
<organism evidence="1">
    <name type="scientific">marine sediment metagenome</name>
    <dbReference type="NCBI Taxonomy" id="412755"/>
    <lineage>
        <taxon>unclassified sequences</taxon>
        <taxon>metagenomes</taxon>
        <taxon>ecological metagenomes</taxon>
    </lineage>
</organism>
<dbReference type="Gene3D" id="3.40.50.10470">
    <property type="entry name" value="Translation initiation factor eif-2b, domain 2"/>
    <property type="match status" value="1"/>
</dbReference>
<dbReference type="EMBL" id="BARS01033775">
    <property type="protein sequence ID" value="GAG15194.1"/>
    <property type="molecule type" value="Genomic_DNA"/>
</dbReference>
<dbReference type="InterPro" id="IPR000649">
    <property type="entry name" value="IF-2B-related"/>
</dbReference>